<evidence type="ECO:0000256" key="7">
    <source>
        <dbReference type="PIRSR" id="PIRSR602401-1"/>
    </source>
</evidence>
<dbReference type="PRINTS" id="PR00385">
    <property type="entry name" value="P450"/>
</dbReference>
<dbReference type="Pfam" id="PF00067">
    <property type="entry name" value="p450"/>
    <property type="match status" value="1"/>
</dbReference>
<comment type="cofactor">
    <cofactor evidence="7">
        <name>heme</name>
        <dbReference type="ChEBI" id="CHEBI:30413"/>
    </cofactor>
</comment>
<proteinExistence type="inferred from homology"/>
<feature type="binding site" description="axial binding residue" evidence="7">
    <location>
        <position position="442"/>
    </location>
    <ligand>
        <name>heme</name>
        <dbReference type="ChEBI" id="CHEBI:30413"/>
    </ligand>
    <ligandPart>
        <name>Fe</name>
        <dbReference type="ChEBI" id="CHEBI:18248"/>
    </ligandPart>
</feature>
<evidence type="ECO:0000313" key="10">
    <source>
        <dbReference type="EMBL" id="KAJ4977170.1"/>
    </source>
</evidence>
<evidence type="ECO:0000256" key="5">
    <source>
        <dbReference type="ARBA" id="ARBA00023004"/>
    </source>
</evidence>
<keyword evidence="5 7" id="KW-0408">Iron</keyword>
<protein>
    <recommendedName>
        <fullName evidence="12">Cytochrome P450</fullName>
    </recommendedName>
</protein>
<dbReference type="Proteomes" id="UP001141806">
    <property type="component" value="Unassembled WGS sequence"/>
</dbReference>
<sequence length="507" mass="57581">MEVLCCLIFCLSVFLVSKLVLQQKQHLPPAPIALPILGHLHLLKKSLHRKLEALASHYGPIFRLQLGSRSVLVVSSPSAIEECFTKNDIILSNRPYSVVGEHLGYNCTTIGWSSYGQHWRNLRRFLVIQMFSSNSLQTSSDIRNREVSHLVRQLYRGSDGELQKVELKSIFFQLTLNIVMGMVAGKRLFGDEEVDVELREQFLNIMKERYSNPSMNMSILDYLPILRWVGFQSEEKKMVRFNKKRDAFFQGLIDQRRRRMSDSTKVIQGDSKKTLVDAALSLQQAEPEYYSDDIIKGLILVAFTAGIETSLQTMEWAMSLLLNHPEELQKAREEIDNNVGQGRLIEESDLAKLPYLRGIVNETLRLFPVAPLLVPHMSSEECSIEGYDVPRGTVVLVNAWAVHRDPKLWLEPTSFKPERFQGIEGEREGYKFIPFGLGRRGCPGAGMGIRMVSLALGALIQCFDWVRIGSEKVDLSEADHGLSMPKAKPLEALYVPRPTMINLYSQL</sequence>
<dbReference type="GO" id="GO:0016705">
    <property type="term" value="F:oxidoreductase activity, acting on paired donors, with incorporation or reduction of molecular oxygen"/>
    <property type="evidence" value="ECO:0007669"/>
    <property type="project" value="InterPro"/>
</dbReference>
<dbReference type="PANTHER" id="PTHR47947:SF13">
    <property type="entry name" value="CYTOCHROME P450, FAMILY 81, SUBFAMILY K, POLYPEPTIDE 1-RELATED"/>
    <property type="match status" value="1"/>
</dbReference>
<evidence type="ECO:0008006" key="12">
    <source>
        <dbReference type="Google" id="ProtNLM"/>
    </source>
</evidence>
<organism evidence="10 11">
    <name type="scientific">Protea cynaroides</name>
    <dbReference type="NCBI Taxonomy" id="273540"/>
    <lineage>
        <taxon>Eukaryota</taxon>
        <taxon>Viridiplantae</taxon>
        <taxon>Streptophyta</taxon>
        <taxon>Embryophyta</taxon>
        <taxon>Tracheophyta</taxon>
        <taxon>Spermatophyta</taxon>
        <taxon>Magnoliopsida</taxon>
        <taxon>Proteales</taxon>
        <taxon>Proteaceae</taxon>
        <taxon>Protea</taxon>
    </lineage>
</organism>
<reference evidence="10" key="1">
    <citation type="journal article" date="2023" name="Plant J.">
        <title>The genome of the king protea, Protea cynaroides.</title>
        <authorList>
            <person name="Chang J."/>
            <person name="Duong T.A."/>
            <person name="Schoeman C."/>
            <person name="Ma X."/>
            <person name="Roodt D."/>
            <person name="Barker N."/>
            <person name="Li Z."/>
            <person name="Van de Peer Y."/>
            <person name="Mizrachi E."/>
        </authorList>
    </citation>
    <scope>NUCLEOTIDE SEQUENCE</scope>
    <source>
        <tissue evidence="10">Young leaves</tissue>
    </source>
</reference>
<dbReference type="InterPro" id="IPR001128">
    <property type="entry name" value="Cyt_P450"/>
</dbReference>
<keyword evidence="6" id="KW-0472">Membrane</keyword>
<dbReference type="OrthoDB" id="1055148at2759"/>
<dbReference type="CDD" id="cd20653">
    <property type="entry name" value="CYP81"/>
    <property type="match status" value="1"/>
</dbReference>
<accession>A0A9Q0QYW1</accession>
<feature type="signal peptide" evidence="9">
    <location>
        <begin position="1"/>
        <end position="22"/>
    </location>
</feature>
<keyword evidence="4 8" id="KW-0560">Oxidoreductase</keyword>
<comment type="similarity">
    <text evidence="8">Belongs to the cytochrome P450 family.</text>
</comment>
<evidence type="ECO:0000256" key="1">
    <source>
        <dbReference type="ARBA" id="ARBA00004370"/>
    </source>
</evidence>
<keyword evidence="8" id="KW-0503">Monooxygenase</keyword>
<evidence type="ECO:0000256" key="8">
    <source>
        <dbReference type="RuleBase" id="RU000461"/>
    </source>
</evidence>
<dbReference type="FunFam" id="1.10.630.10:FF:000023">
    <property type="entry name" value="Cytochrome P450 family protein"/>
    <property type="match status" value="1"/>
</dbReference>
<dbReference type="InterPro" id="IPR002401">
    <property type="entry name" value="Cyt_P450_E_grp-I"/>
</dbReference>
<keyword evidence="2 7" id="KW-0349">Heme</keyword>
<dbReference type="InterPro" id="IPR036396">
    <property type="entry name" value="Cyt_P450_sf"/>
</dbReference>
<evidence type="ECO:0000313" key="11">
    <source>
        <dbReference type="Proteomes" id="UP001141806"/>
    </source>
</evidence>
<dbReference type="GO" id="GO:0016020">
    <property type="term" value="C:membrane"/>
    <property type="evidence" value="ECO:0007669"/>
    <property type="project" value="UniProtKB-SubCell"/>
</dbReference>
<evidence type="ECO:0000256" key="3">
    <source>
        <dbReference type="ARBA" id="ARBA00022723"/>
    </source>
</evidence>
<dbReference type="GO" id="GO:0004497">
    <property type="term" value="F:monooxygenase activity"/>
    <property type="evidence" value="ECO:0007669"/>
    <property type="project" value="UniProtKB-KW"/>
</dbReference>
<dbReference type="PROSITE" id="PS00086">
    <property type="entry name" value="CYTOCHROME_P450"/>
    <property type="match status" value="1"/>
</dbReference>
<comment type="subcellular location">
    <subcellularLocation>
        <location evidence="1">Membrane</location>
    </subcellularLocation>
</comment>
<keyword evidence="3 7" id="KW-0479">Metal-binding</keyword>
<dbReference type="PRINTS" id="PR00463">
    <property type="entry name" value="EP450I"/>
</dbReference>
<evidence type="ECO:0000256" key="9">
    <source>
        <dbReference type="SAM" id="SignalP"/>
    </source>
</evidence>
<dbReference type="InterPro" id="IPR017972">
    <property type="entry name" value="Cyt_P450_CS"/>
</dbReference>
<dbReference type="EMBL" id="JAMYWD010000003">
    <property type="protein sequence ID" value="KAJ4977170.1"/>
    <property type="molecule type" value="Genomic_DNA"/>
</dbReference>
<dbReference type="AlphaFoldDB" id="A0A9Q0QYW1"/>
<keyword evidence="11" id="KW-1185">Reference proteome</keyword>
<feature type="chain" id="PRO_5040241139" description="Cytochrome P450" evidence="9">
    <location>
        <begin position="23"/>
        <end position="507"/>
    </location>
</feature>
<dbReference type="Gene3D" id="1.10.630.10">
    <property type="entry name" value="Cytochrome P450"/>
    <property type="match status" value="1"/>
</dbReference>
<evidence type="ECO:0000256" key="6">
    <source>
        <dbReference type="ARBA" id="ARBA00023136"/>
    </source>
</evidence>
<comment type="caution">
    <text evidence="10">The sequence shown here is derived from an EMBL/GenBank/DDBJ whole genome shotgun (WGS) entry which is preliminary data.</text>
</comment>
<keyword evidence="9" id="KW-0732">Signal</keyword>
<dbReference type="SUPFAM" id="SSF48264">
    <property type="entry name" value="Cytochrome P450"/>
    <property type="match status" value="1"/>
</dbReference>
<evidence type="ECO:0000256" key="2">
    <source>
        <dbReference type="ARBA" id="ARBA00022617"/>
    </source>
</evidence>
<gene>
    <name evidence="10" type="ORF">NE237_002276</name>
</gene>
<evidence type="ECO:0000256" key="4">
    <source>
        <dbReference type="ARBA" id="ARBA00023002"/>
    </source>
</evidence>
<dbReference type="PANTHER" id="PTHR47947">
    <property type="entry name" value="CYTOCHROME P450 82C3-RELATED"/>
    <property type="match status" value="1"/>
</dbReference>
<dbReference type="GO" id="GO:0005506">
    <property type="term" value="F:iron ion binding"/>
    <property type="evidence" value="ECO:0007669"/>
    <property type="project" value="InterPro"/>
</dbReference>
<dbReference type="GO" id="GO:0020037">
    <property type="term" value="F:heme binding"/>
    <property type="evidence" value="ECO:0007669"/>
    <property type="project" value="InterPro"/>
</dbReference>
<name>A0A9Q0QYW1_9MAGN</name>
<dbReference type="InterPro" id="IPR050651">
    <property type="entry name" value="Plant_Cytochrome_P450_Monoox"/>
</dbReference>